<name>A0A2S7IWQ2_9HYPH</name>
<evidence type="ECO:0000256" key="1">
    <source>
        <dbReference type="SAM" id="MobiDB-lite"/>
    </source>
</evidence>
<dbReference type="EMBL" id="PTRC01000029">
    <property type="protein sequence ID" value="PQA72388.1"/>
    <property type="molecule type" value="Genomic_DNA"/>
</dbReference>
<reference evidence="3 4" key="1">
    <citation type="submission" date="2018-02" db="EMBL/GenBank/DDBJ databases">
        <title>Draft genome sequence of Ochrobactrum oryzae found in Brazil.</title>
        <authorList>
            <person name="Cerdeira L."/>
            <person name="Andrade F."/>
            <person name="Zacariotto T."/>
            <person name="Barbosa B."/>
            <person name="Santos S."/>
            <person name="Cassetari V."/>
            <person name="Lincopan N."/>
        </authorList>
    </citation>
    <scope>NUCLEOTIDE SEQUENCE [LARGE SCALE GENOMIC DNA]</scope>
    <source>
        <strain evidence="3 4">OA447</strain>
    </source>
</reference>
<evidence type="ECO:0000313" key="4">
    <source>
        <dbReference type="Proteomes" id="UP000238493"/>
    </source>
</evidence>
<protein>
    <submittedName>
        <fullName evidence="3">Uncharacterized protein</fullName>
    </submittedName>
</protein>
<keyword evidence="2" id="KW-0472">Membrane</keyword>
<keyword evidence="2" id="KW-1133">Transmembrane helix</keyword>
<keyword evidence="2" id="KW-0812">Transmembrane</keyword>
<evidence type="ECO:0000313" key="3">
    <source>
        <dbReference type="EMBL" id="PQA72388.1"/>
    </source>
</evidence>
<sequence>MKQVNPTEARQGREGKPVLMVLLISIAAVLAVWVLVEIYGTAISPEENTPNGENSLPPAATETVPLAPQNDL</sequence>
<dbReference type="OrthoDB" id="7917233at2"/>
<organism evidence="3 4">
    <name type="scientific">Brucella oryzae</name>
    <dbReference type="NCBI Taxonomy" id="335286"/>
    <lineage>
        <taxon>Bacteria</taxon>
        <taxon>Pseudomonadati</taxon>
        <taxon>Pseudomonadota</taxon>
        <taxon>Alphaproteobacteria</taxon>
        <taxon>Hyphomicrobiales</taxon>
        <taxon>Brucellaceae</taxon>
        <taxon>Brucella/Ochrobactrum group</taxon>
        <taxon>Brucella</taxon>
    </lineage>
</organism>
<feature type="region of interest" description="Disordered" evidence="1">
    <location>
        <begin position="44"/>
        <end position="72"/>
    </location>
</feature>
<feature type="transmembrane region" description="Helical" evidence="2">
    <location>
        <begin position="18"/>
        <end position="36"/>
    </location>
</feature>
<evidence type="ECO:0000256" key="2">
    <source>
        <dbReference type="SAM" id="Phobius"/>
    </source>
</evidence>
<keyword evidence="4" id="KW-1185">Reference proteome</keyword>
<dbReference type="Proteomes" id="UP000238493">
    <property type="component" value="Unassembled WGS sequence"/>
</dbReference>
<accession>A0A2S7IWQ2</accession>
<dbReference type="AlphaFoldDB" id="A0A2S7IWQ2"/>
<dbReference type="RefSeq" id="WP_104756772.1">
    <property type="nucleotide sequence ID" value="NZ_JAGSIC010000008.1"/>
</dbReference>
<gene>
    <name evidence="3" type="ORF">C3731_16770</name>
</gene>
<comment type="caution">
    <text evidence="3">The sequence shown here is derived from an EMBL/GenBank/DDBJ whole genome shotgun (WGS) entry which is preliminary data.</text>
</comment>
<proteinExistence type="predicted"/>